<sequence>MEKSDVTDFSAATEHSPAPSNSFIGRVEAFIRRPHWDPPDDTWVVRRWPDLTGYCFATLFFWLSLTPSLLPRPWIMQGLLGGITGIAGYGVGSLLSTAARALARRLDRPFSAHLRKRGWQFIPLVLLVVSIAVVVWGARAQRRLQLLMGLSQSSTWNAGLIIGLSLGTFLFLLAVCRAVRLLARKLVAWFGALVPLPLAYAAGLLVCATLVVVGTKNVLWDRGFIGFIDHVSRQANEGTEPGIHQPVSPQVSGSPQSLVSWSSLGTKGRTFVATAPTTQELTAFSGQPSLPPVRVYVGEQVEAADFTAAAALAVREMDRTGAWDRKVINLVGTTGSGWVDRNIPTPLEYMYNGDTATVALQYSYLPSWISFLVDKERAGHAARALYQAVHTRLLTIPADHRPKLVLSGESLGAYAMDSVFTSPQALIDGADGVFFEGPPAASKVWQQIVGHRDQGSPIWRPIYQNGKSIRFGQWPRSDLKYPSSAPWDHPRVVFLQNASDPVVWWTPDLLTDKPAWASPPLGPDISPQLRYYPIVSFWQTTVDLAVSFGMPAQHGHSYGTGACVGWGAVLPPPGWTAADTENLENVMAAINRKWS</sequence>
<name>A0ABS5KSR1_9ACTN</name>
<feature type="region of interest" description="Disordered" evidence="1">
    <location>
        <begin position="1"/>
        <end position="20"/>
    </location>
</feature>
<proteinExistence type="predicted"/>
<evidence type="ECO:0000313" key="5">
    <source>
        <dbReference type="EMBL" id="MBS2549075.1"/>
    </source>
</evidence>
<evidence type="ECO:0000256" key="2">
    <source>
        <dbReference type="SAM" id="Phobius"/>
    </source>
</evidence>
<dbReference type="EMBL" id="JAAFYZ010000063">
    <property type="protein sequence ID" value="MBS2549075.1"/>
    <property type="molecule type" value="Genomic_DNA"/>
</dbReference>
<dbReference type="Pfam" id="PF15420">
    <property type="entry name" value="Abhydrolase_9_N"/>
    <property type="match status" value="1"/>
</dbReference>
<keyword evidence="2" id="KW-0812">Transmembrane</keyword>
<protein>
    <submittedName>
        <fullName evidence="5">Alpha/beta-hydrolase family protein</fullName>
    </submittedName>
</protein>
<feature type="domain" description="Alpha/beta-hydrolase N-terminal" evidence="4">
    <location>
        <begin position="65"/>
        <end position="276"/>
    </location>
</feature>
<reference evidence="5 6" key="1">
    <citation type="submission" date="2020-02" db="EMBL/GenBank/DDBJ databases">
        <title>Acidophilic actinobacteria isolated from forest soil.</title>
        <authorList>
            <person name="Golinska P."/>
        </authorList>
    </citation>
    <scope>NUCLEOTIDE SEQUENCE [LARGE SCALE GENOMIC DNA]</scope>
    <source>
        <strain evidence="5 6">NL8</strain>
    </source>
</reference>
<gene>
    <name evidence="5" type="ORF">KGQ19_19605</name>
</gene>
<evidence type="ECO:0000259" key="3">
    <source>
        <dbReference type="Pfam" id="PF10081"/>
    </source>
</evidence>
<feature type="transmembrane region" description="Helical" evidence="2">
    <location>
        <begin position="76"/>
        <end position="98"/>
    </location>
</feature>
<feature type="domain" description="Alpha/beta-hydrolase catalytic" evidence="3">
    <location>
        <begin position="293"/>
        <end position="583"/>
    </location>
</feature>
<evidence type="ECO:0000256" key="1">
    <source>
        <dbReference type="SAM" id="MobiDB-lite"/>
    </source>
</evidence>
<evidence type="ECO:0000259" key="4">
    <source>
        <dbReference type="Pfam" id="PF15420"/>
    </source>
</evidence>
<accession>A0ABS5KSR1</accession>
<keyword evidence="2" id="KW-0472">Membrane</keyword>
<keyword evidence="6" id="KW-1185">Reference proteome</keyword>
<organism evidence="5 6">
    <name type="scientific">Catenulispora pinistramenti</name>
    <dbReference type="NCBI Taxonomy" id="2705254"/>
    <lineage>
        <taxon>Bacteria</taxon>
        <taxon>Bacillati</taxon>
        <taxon>Actinomycetota</taxon>
        <taxon>Actinomycetes</taxon>
        <taxon>Catenulisporales</taxon>
        <taxon>Catenulisporaceae</taxon>
        <taxon>Catenulispora</taxon>
    </lineage>
</organism>
<dbReference type="Proteomes" id="UP000730482">
    <property type="component" value="Unassembled WGS sequence"/>
</dbReference>
<dbReference type="InterPro" id="IPR027788">
    <property type="entry name" value="Alpha/beta-hydrolase_N_dom"/>
</dbReference>
<dbReference type="RefSeq" id="WP_212010652.1">
    <property type="nucleotide sequence ID" value="NZ_JAAFYZ010000063.1"/>
</dbReference>
<feature type="transmembrane region" description="Helical" evidence="2">
    <location>
        <begin position="119"/>
        <end position="138"/>
    </location>
</feature>
<keyword evidence="2" id="KW-1133">Transmembrane helix</keyword>
<feature type="transmembrane region" description="Helical" evidence="2">
    <location>
        <begin position="158"/>
        <end position="179"/>
    </location>
</feature>
<dbReference type="InterPro" id="IPR027787">
    <property type="entry name" value="Alpha/beta-hydrolase_catalytic"/>
</dbReference>
<feature type="transmembrane region" description="Helical" evidence="2">
    <location>
        <begin position="186"/>
        <end position="213"/>
    </location>
</feature>
<dbReference type="Pfam" id="PF10081">
    <property type="entry name" value="Abhydrolase_9"/>
    <property type="match status" value="1"/>
</dbReference>
<comment type="caution">
    <text evidence="5">The sequence shown here is derived from an EMBL/GenBank/DDBJ whole genome shotgun (WGS) entry which is preliminary data.</text>
</comment>
<evidence type="ECO:0000313" key="6">
    <source>
        <dbReference type="Proteomes" id="UP000730482"/>
    </source>
</evidence>
<feature type="transmembrane region" description="Helical" evidence="2">
    <location>
        <begin position="51"/>
        <end position="70"/>
    </location>
</feature>